<dbReference type="Gene3D" id="3.40.50.2300">
    <property type="match status" value="1"/>
</dbReference>
<dbReference type="SMART" id="SM00448">
    <property type="entry name" value="REC"/>
    <property type="match status" value="1"/>
</dbReference>
<evidence type="ECO:0000313" key="4">
    <source>
        <dbReference type="EMBL" id="WXA90863.1"/>
    </source>
</evidence>
<feature type="modified residue" description="4-aspartylphosphate" evidence="2">
    <location>
        <position position="67"/>
    </location>
</feature>
<evidence type="ECO:0000313" key="5">
    <source>
        <dbReference type="Proteomes" id="UP001379533"/>
    </source>
</evidence>
<protein>
    <submittedName>
        <fullName evidence="4">Response regulator</fullName>
    </submittedName>
</protein>
<dbReference type="InterPro" id="IPR011006">
    <property type="entry name" value="CheY-like_superfamily"/>
</dbReference>
<accession>A0ABZ2K0I9</accession>
<evidence type="ECO:0000259" key="3">
    <source>
        <dbReference type="PROSITE" id="PS50110"/>
    </source>
</evidence>
<dbReference type="Pfam" id="PF00072">
    <property type="entry name" value="Response_reg"/>
    <property type="match status" value="1"/>
</dbReference>
<name>A0ABZ2K0I9_9BACT</name>
<dbReference type="SUPFAM" id="SSF52172">
    <property type="entry name" value="CheY-like"/>
    <property type="match status" value="1"/>
</dbReference>
<dbReference type="EMBL" id="CP089982">
    <property type="protein sequence ID" value="WXA90863.1"/>
    <property type="molecule type" value="Genomic_DNA"/>
</dbReference>
<reference evidence="4 5" key="1">
    <citation type="submission" date="2021-12" db="EMBL/GenBank/DDBJ databases">
        <title>Discovery of the Pendulisporaceae a myxobacterial family with distinct sporulation behavior and unique specialized metabolism.</title>
        <authorList>
            <person name="Garcia R."/>
            <person name="Popoff A."/>
            <person name="Bader C.D."/>
            <person name="Loehr J."/>
            <person name="Walesch S."/>
            <person name="Walt C."/>
            <person name="Boldt J."/>
            <person name="Bunk B."/>
            <person name="Haeckl F.J.F.P.J."/>
            <person name="Gunesch A.P."/>
            <person name="Birkelbach J."/>
            <person name="Nuebel U."/>
            <person name="Pietschmann T."/>
            <person name="Bach T."/>
            <person name="Mueller R."/>
        </authorList>
    </citation>
    <scope>NUCLEOTIDE SEQUENCE [LARGE SCALE GENOMIC DNA]</scope>
    <source>
        <strain evidence="4 5">MSr12523</strain>
    </source>
</reference>
<gene>
    <name evidence="4" type="ORF">LZC95_30965</name>
</gene>
<dbReference type="RefSeq" id="WP_394841483.1">
    <property type="nucleotide sequence ID" value="NZ_CP089982.1"/>
</dbReference>
<proteinExistence type="predicted"/>
<dbReference type="InterPro" id="IPR050595">
    <property type="entry name" value="Bact_response_regulator"/>
</dbReference>
<evidence type="ECO:0000256" key="1">
    <source>
        <dbReference type="ARBA" id="ARBA00022553"/>
    </source>
</evidence>
<organism evidence="4 5">
    <name type="scientific">Pendulispora brunnea</name>
    <dbReference type="NCBI Taxonomy" id="2905690"/>
    <lineage>
        <taxon>Bacteria</taxon>
        <taxon>Pseudomonadati</taxon>
        <taxon>Myxococcota</taxon>
        <taxon>Myxococcia</taxon>
        <taxon>Myxococcales</taxon>
        <taxon>Sorangiineae</taxon>
        <taxon>Pendulisporaceae</taxon>
        <taxon>Pendulispora</taxon>
    </lineage>
</organism>
<evidence type="ECO:0000256" key="2">
    <source>
        <dbReference type="PROSITE-ProRule" id="PRU00169"/>
    </source>
</evidence>
<dbReference type="PROSITE" id="PS50110">
    <property type="entry name" value="RESPONSE_REGULATORY"/>
    <property type="match status" value="1"/>
</dbReference>
<keyword evidence="1 2" id="KW-0597">Phosphoprotein</keyword>
<keyword evidence="5" id="KW-1185">Reference proteome</keyword>
<dbReference type="PANTHER" id="PTHR44591:SF3">
    <property type="entry name" value="RESPONSE REGULATORY DOMAIN-CONTAINING PROTEIN"/>
    <property type="match status" value="1"/>
</dbReference>
<dbReference type="Proteomes" id="UP001379533">
    <property type="component" value="Chromosome"/>
</dbReference>
<dbReference type="PANTHER" id="PTHR44591">
    <property type="entry name" value="STRESS RESPONSE REGULATOR PROTEIN 1"/>
    <property type="match status" value="1"/>
</dbReference>
<dbReference type="InterPro" id="IPR001789">
    <property type="entry name" value="Sig_transdc_resp-reg_receiver"/>
</dbReference>
<feature type="domain" description="Response regulatory" evidence="3">
    <location>
        <begin position="18"/>
        <end position="134"/>
    </location>
</feature>
<sequence>MGAPEDANRSKSSPRLPTVLIVDDNPDMLVQVGSYLAARGIRVVPSNAALGVSSLVIRHRPEIVVLDVMMPALDGGSLAKLLLGLKSVPDMRIIFYSSMDEERLYELARTTPRASYVLKSDGLAALYDAISTVLGDSRG</sequence>